<dbReference type="EMBL" id="CP002588">
    <property type="protein sequence ID" value="AEA47426.1"/>
    <property type="molecule type" value="Genomic_DNA"/>
</dbReference>
<organism evidence="1 2">
    <name type="scientific">Archaeoglobus veneficus (strain DSM 11195 / SNP6)</name>
    <dbReference type="NCBI Taxonomy" id="693661"/>
    <lineage>
        <taxon>Archaea</taxon>
        <taxon>Methanobacteriati</taxon>
        <taxon>Methanobacteriota</taxon>
        <taxon>Archaeoglobi</taxon>
        <taxon>Archaeoglobales</taxon>
        <taxon>Archaeoglobaceae</taxon>
        <taxon>Archaeoglobus</taxon>
    </lineage>
</organism>
<sequence>MRVFLIPLLALIFLTAFAIDAHFEEGMMSRTAVLNIACPENSLISYTCPCGCCGNCSNCSCGGNCCNCCCSSCGDGCNDSCECCDCDSCVQHMERGEICELTVTELTNQMASTLYIDNADGYSVPAGILFTLASPYEVGTGKTSDVRFVFDTSAASAGEYCVYLTLKLSWVNGSADIPLFPIKLKVEPQRRAVWALPDGHSPFDDGQGGYFQVCSSVSAPLISGDDVLGVLRVTRNETHITVEAATVDGWILSLTRLYVGDTPPPSSPGQFGYSHTPFGERDVLVVPSSGEVYVAFYVEVEK</sequence>
<name>F2KNU9_ARCVS</name>
<accession>F2KNU9</accession>
<dbReference type="AlphaFoldDB" id="F2KNU9"/>
<proteinExistence type="predicted"/>
<dbReference type="KEGG" id="ave:Arcve_1423"/>
<protein>
    <submittedName>
        <fullName evidence="1">Uncharacterized protein</fullName>
    </submittedName>
</protein>
<gene>
    <name evidence="1" type="ordered locus">Arcve_1423</name>
</gene>
<dbReference type="eggNOG" id="arCOG02698">
    <property type="taxonomic scope" value="Archaea"/>
</dbReference>
<dbReference type="HOGENOM" id="CLU_920101_0_0_2"/>
<dbReference type="STRING" id="693661.Arcve_1423"/>
<dbReference type="Proteomes" id="UP000008136">
    <property type="component" value="Chromosome"/>
</dbReference>
<evidence type="ECO:0000313" key="2">
    <source>
        <dbReference type="Proteomes" id="UP000008136"/>
    </source>
</evidence>
<keyword evidence="2" id="KW-1185">Reference proteome</keyword>
<reference evidence="1 2" key="1">
    <citation type="submission" date="2011-03" db="EMBL/GenBank/DDBJ databases">
        <title>The complete genome of Archaeoglobus veneficus SNP6.</title>
        <authorList>
            <consortium name="US DOE Joint Genome Institute (JGI-PGF)"/>
            <person name="Lucas S."/>
            <person name="Copeland A."/>
            <person name="Lapidus A."/>
            <person name="Bruce D."/>
            <person name="Goodwin L."/>
            <person name="Pitluck S."/>
            <person name="Kyrpides N."/>
            <person name="Mavromatis K."/>
            <person name="Pagani I."/>
            <person name="Ivanova N."/>
            <person name="Mikhailova N."/>
            <person name="Lu M."/>
            <person name="Detter J.C."/>
            <person name="Tapia R."/>
            <person name="Han C."/>
            <person name="Land M."/>
            <person name="Hauser L."/>
            <person name="Markowitz V."/>
            <person name="Cheng J.-F."/>
            <person name="Hugenholtz P."/>
            <person name="Woyke T."/>
            <person name="Wu D."/>
            <person name="Spring S."/>
            <person name="Brambilla E."/>
            <person name="Klenk H.-P."/>
            <person name="Eisen J.A."/>
        </authorList>
    </citation>
    <scope>NUCLEOTIDE SEQUENCE [LARGE SCALE GENOMIC DNA]</scope>
    <source>
        <strain>SNP6</strain>
    </source>
</reference>
<evidence type="ECO:0000313" key="1">
    <source>
        <dbReference type="EMBL" id="AEA47426.1"/>
    </source>
</evidence>